<keyword evidence="1" id="KW-0479">Metal-binding</keyword>
<dbReference type="AlphaFoldDB" id="A0A9K3DZE3"/>
<dbReference type="InterPro" id="IPR036128">
    <property type="entry name" value="Plus3-like_sf"/>
</dbReference>
<dbReference type="Gramene" id="mRNA:HanXRQr2_Chr15g0677291">
    <property type="protein sequence ID" value="mRNA:HanXRQr2_Chr15g0677291"/>
    <property type="gene ID" value="HanXRQr2_Chr15g0677291"/>
</dbReference>
<evidence type="ECO:0000313" key="4">
    <source>
        <dbReference type="EMBL" id="KAF5763178.1"/>
    </source>
</evidence>
<organism evidence="4 5">
    <name type="scientific">Helianthus annuus</name>
    <name type="common">Common sunflower</name>
    <dbReference type="NCBI Taxonomy" id="4232"/>
    <lineage>
        <taxon>Eukaryota</taxon>
        <taxon>Viridiplantae</taxon>
        <taxon>Streptophyta</taxon>
        <taxon>Embryophyta</taxon>
        <taxon>Tracheophyta</taxon>
        <taxon>Spermatophyta</taxon>
        <taxon>Magnoliopsida</taxon>
        <taxon>eudicotyledons</taxon>
        <taxon>Gunneridae</taxon>
        <taxon>Pentapetalae</taxon>
        <taxon>asterids</taxon>
        <taxon>campanulids</taxon>
        <taxon>Asterales</taxon>
        <taxon>Asteraceae</taxon>
        <taxon>Asteroideae</taxon>
        <taxon>Heliantheae alliance</taxon>
        <taxon>Heliantheae</taxon>
        <taxon>Helianthus</taxon>
    </lineage>
</organism>
<evidence type="ECO:0000256" key="1">
    <source>
        <dbReference type="PROSITE-ProRule" id="PRU00047"/>
    </source>
</evidence>
<dbReference type="PANTHER" id="PTHR38940:SF4">
    <property type="entry name" value="OS01G0775100 PROTEIN"/>
    <property type="match status" value="1"/>
</dbReference>
<proteinExistence type="predicted"/>
<dbReference type="Proteomes" id="UP000215914">
    <property type="component" value="Unassembled WGS sequence"/>
</dbReference>
<sequence length="498" mass="55167">MEKMKDNEIDLRLALGVTHQPVETFTDRDAGANANSRSRTDAILGHRPLPELVWSTQNGLTIKCGGCTSCVAGKTPCALSDEKCMFEESVKSAAGPTVENDGEVKFVHNKGKGKECMSIPGTGTSEGNNGLTQDNREPASGGPHFLEKVEETAENDVNAKQTGGDSSGESMESCNSASKKVKRRGFENQLISTSKRLKKQSQECGMVKKQDSSFMNWISNMVKPCQQEKVPHPVEDHKALNKVVSKIFGFQSVFQSLYSPRVEETTAHIESSKEIILFNNPKALSKRPLTSLTSNNNSDVKPTASASTPMAVTTCFFCGKTGHETRDCLHINENKNAFLKKKVKVSNVNQTVSTSGNMLLNQDKILRIPKEMFDTIRRLRLSRTDILKWMNSRSAVANLEGYFLRLRLSKWEKGVGGAGYYVACITDENPSKGFKQPIRVNIGGVQCLVECRYISNCDFLEDELIAWWRTTLKSGRPLMEEDLTSKLEEKKKLGLSFA</sequence>
<feature type="region of interest" description="Disordered" evidence="2">
    <location>
        <begin position="115"/>
        <end position="188"/>
    </location>
</feature>
<reference evidence="4" key="1">
    <citation type="journal article" date="2017" name="Nature">
        <title>The sunflower genome provides insights into oil metabolism, flowering and Asterid evolution.</title>
        <authorList>
            <person name="Badouin H."/>
            <person name="Gouzy J."/>
            <person name="Grassa C.J."/>
            <person name="Murat F."/>
            <person name="Staton S.E."/>
            <person name="Cottret L."/>
            <person name="Lelandais-Briere C."/>
            <person name="Owens G.L."/>
            <person name="Carrere S."/>
            <person name="Mayjonade B."/>
            <person name="Legrand L."/>
            <person name="Gill N."/>
            <person name="Kane N.C."/>
            <person name="Bowers J.E."/>
            <person name="Hubner S."/>
            <person name="Bellec A."/>
            <person name="Berard A."/>
            <person name="Berges H."/>
            <person name="Blanchet N."/>
            <person name="Boniface M.C."/>
            <person name="Brunel D."/>
            <person name="Catrice O."/>
            <person name="Chaidir N."/>
            <person name="Claudel C."/>
            <person name="Donnadieu C."/>
            <person name="Faraut T."/>
            <person name="Fievet G."/>
            <person name="Helmstetter N."/>
            <person name="King M."/>
            <person name="Knapp S.J."/>
            <person name="Lai Z."/>
            <person name="Le Paslier M.C."/>
            <person name="Lippi Y."/>
            <person name="Lorenzon L."/>
            <person name="Mandel J.R."/>
            <person name="Marage G."/>
            <person name="Marchand G."/>
            <person name="Marquand E."/>
            <person name="Bret-Mestries E."/>
            <person name="Morien E."/>
            <person name="Nambeesan S."/>
            <person name="Nguyen T."/>
            <person name="Pegot-Espagnet P."/>
            <person name="Pouilly N."/>
            <person name="Raftis F."/>
            <person name="Sallet E."/>
            <person name="Schiex T."/>
            <person name="Thomas J."/>
            <person name="Vandecasteele C."/>
            <person name="Vares D."/>
            <person name="Vear F."/>
            <person name="Vautrin S."/>
            <person name="Crespi M."/>
            <person name="Mangin B."/>
            <person name="Burke J.M."/>
            <person name="Salse J."/>
            <person name="Munos S."/>
            <person name="Vincourt P."/>
            <person name="Rieseberg L.H."/>
            <person name="Langlade N.B."/>
        </authorList>
    </citation>
    <scope>NUCLEOTIDE SEQUENCE</scope>
    <source>
        <tissue evidence="4">Leaves</tissue>
    </source>
</reference>
<feature type="domain" description="CCHC-type" evidence="3">
    <location>
        <begin position="315"/>
        <end position="328"/>
    </location>
</feature>
<dbReference type="GO" id="GO:0008270">
    <property type="term" value="F:zinc ion binding"/>
    <property type="evidence" value="ECO:0007669"/>
    <property type="project" value="UniProtKB-KW"/>
</dbReference>
<feature type="compositionally biased region" description="Polar residues" evidence="2">
    <location>
        <begin position="121"/>
        <end position="133"/>
    </location>
</feature>
<feature type="compositionally biased region" description="Polar residues" evidence="2">
    <location>
        <begin position="158"/>
        <end position="178"/>
    </location>
</feature>
<name>A0A9K3DZE3_HELAN</name>
<dbReference type="SMART" id="SM00719">
    <property type="entry name" value="Plus3"/>
    <property type="match status" value="1"/>
</dbReference>
<dbReference type="PANTHER" id="PTHR38940">
    <property type="entry name" value="PLUS3 DOMAIN-CONTAINING PROTEIN"/>
    <property type="match status" value="1"/>
</dbReference>
<evidence type="ECO:0000313" key="5">
    <source>
        <dbReference type="Proteomes" id="UP000215914"/>
    </source>
</evidence>
<keyword evidence="1" id="KW-0863">Zinc-finger</keyword>
<comment type="caution">
    <text evidence="4">The sequence shown here is derived from an EMBL/GenBank/DDBJ whole genome shotgun (WGS) entry which is preliminary data.</text>
</comment>
<dbReference type="InterPro" id="IPR001878">
    <property type="entry name" value="Znf_CCHC"/>
</dbReference>
<gene>
    <name evidence="4" type="ORF">HanXRQr2_Chr15g0677291</name>
</gene>
<protein>
    <submittedName>
        <fullName evidence="4">Transcription factor interactor and regulator CCHC(Zn) family</fullName>
    </submittedName>
</protein>
<evidence type="ECO:0000256" key="2">
    <source>
        <dbReference type="SAM" id="MobiDB-lite"/>
    </source>
</evidence>
<reference evidence="4" key="2">
    <citation type="submission" date="2020-06" db="EMBL/GenBank/DDBJ databases">
        <title>Helianthus annuus Genome sequencing and assembly Release 2.</title>
        <authorList>
            <person name="Gouzy J."/>
            <person name="Langlade N."/>
            <person name="Munos S."/>
        </authorList>
    </citation>
    <scope>NUCLEOTIDE SEQUENCE</scope>
    <source>
        <tissue evidence="4">Leaves</tissue>
    </source>
</reference>
<dbReference type="InterPro" id="IPR004343">
    <property type="entry name" value="Plus-3_dom"/>
</dbReference>
<evidence type="ECO:0000259" key="3">
    <source>
        <dbReference type="PROSITE" id="PS50158"/>
    </source>
</evidence>
<accession>A0A9K3DZE3</accession>
<dbReference type="OrthoDB" id="166375at2759"/>
<dbReference type="Gene3D" id="3.90.70.200">
    <property type="entry name" value="Plus-3 domain"/>
    <property type="match status" value="1"/>
</dbReference>
<dbReference type="Pfam" id="PF03126">
    <property type="entry name" value="Plus-3"/>
    <property type="match status" value="1"/>
</dbReference>
<dbReference type="InterPro" id="IPR036875">
    <property type="entry name" value="Znf_CCHC_sf"/>
</dbReference>
<keyword evidence="5" id="KW-1185">Reference proteome</keyword>
<dbReference type="EMBL" id="MNCJ02000330">
    <property type="protein sequence ID" value="KAF5763178.1"/>
    <property type="molecule type" value="Genomic_DNA"/>
</dbReference>
<keyword evidence="1" id="KW-0862">Zinc</keyword>
<dbReference type="GO" id="GO:0003677">
    <property type="term" value="F:DNA binding"/>
    <property type="evidence" value="ECO:0007669"/>
    <property type="project" value="InterPro"/>
</dbReference>
<dbReference type="SUPFAM" id="SSF57756">
    <property type="entry name" value="Retrovirus zinc finger-like domains"/>
    <property type="match status" value="1"/>
</dbReference>
<dbReference type="SUPFAM" id="SSF159042">
    <property type="entry name" value="Plus3-like"/>
    <property type="match status" value="1"/>
</dbReference>
<dbReference type="PROSITE" id="PS50158">
    <property type="entry name" value="ZF_CCHC"/>
    <property type="match status" value="1"/>
</dbReference>